<sequence>MKVQALLITLAVTALSTTGCCGLRNVLFGRGAACGSCAATGPAINVAPPTVAAPCGDACGGPVAPYAGELTCGSEGVSSYAVPFDNGYPYGSGYSDGGIIGNGVTYPNGLPVEGSSRWAPRGEYVVPGSQYEREGLPRPAMTPTTNMGAVNGS</sequence>
<gene>
    <name evidence="2" type="ORF">UC8_23410</name>
</gene>
<accession>A0A5B9QQW2</accession>
<dbReference type="OrthoDB" id="285894at2"/>
<dbReference type="RefSeq" id="WP_068142611.1">
    <property type="nucleotide sequence ID" value="NZ_CP042914.1"/>
</dbReference>
<dbReference type="Proteomes" id="UP000325286">
    <property type="component" value="Chromosome"/>
</dbReference>
<dbReference type="EMBL" id="CP042914">
    <property type="protein sequence ID" value="QEG40332.1"/>
    <property type="molecule type" value="Genomic_DNA"/>
</dbReference>
<protein>
    <submittedName>
        <fullName evidence="2">Uncharacterized protein</fullName>
    </submittedName>
</protein>
<evidence type="ECO:0000256" key="1">
    <source>
        <dbReference type="SAM" id="MobiDB-lite"/>
    </source>
</evidence>
<name>A0A5B9QQW2_9BACT</name>
<dbReference type="KEGG" id="rul:UC8_23410"/>
<dbReference type="AlphaFoldDB" id="A0A5B9QQW2"/>
<reference evidence="2 3" key="1">
    <citation type="submission" date="2019-08" db="EMBL/GenBank/DDBJ databases">
        <title>Deep-cultivation of Planctomycetes and their phenomic and genomic characterization uncovers novel biology.</title>
        <authorList>
            <person name="Wiegand S."/>
            <person name="Jogler M."/>
            <person name="Boedeker C."/>
            <person name="Pinto D."/>
            <person name="Vollmers J."/>
            <person name="Rivas-Marin E."/>
            <person name="Kohn T."/>
            <person name="Peeters S.H."/>
            <person name="Heuer A."/>
            <person name="Rast P."/>
            <person name="Oberbeckmann S."/>
            <person name="Bunk B."/>
            <person name="Jeske O."/>
            <person name="Meyerdierks A."/>
            <person name="Storesund J.E."/>
            <person name="Kallscheuer N."/>
            <person name="Luecker S."/>
            <person name="Lage O.M."/>
            <person name="Pohl T."/>
            <person name="Merkel B.J."/>
            <person name="Hornburger P."/>
            <person name="Mueller R.-W."/>
            <person name="Bruemmer F."/>
            <person name="Labrenz M."/>
            <person name="Spormann A.M."/>
            <person name="Op den Camp H."/>
            <person name="Overmann J."/>
            <person name="Amann R."/>
            <person name="Jetten M.S.M."/>
            <person name="Mascher T."/>
            <person name="Medema M.H."/>
            <person name="Devos D.P."/>
            <person name="Kaster A.-K."/>
            <person name="Ovreas L."/>
            <person name="Rohde M."/>
            <person name="Galperin M.Y."/>
            <person name="Jogler C."/>
        </authorList>
    </citation>
    <scope>NUCLEOTIDE SEQUENCE [LARGE SCALE GENOMIC DNA]</scope>
    <source>
        <strain evidence="2 3">UC8</strain>
    </source>
</reference>
<feature type="compositionally biased region" description="Polar residues" evidence="1">
    <location>
        <begin position="142"/>
        <end position="153"/>
    </location>
</feature>
<proteinExistence type="predicted"/>
<organism evidence="2 3">
    <name type="scientific">Roseimaritima ulvae</name>
    <dbReference type="NCBI Taxonomy" id="980254"/>
    <lineage>
        <taxon>Bacteria</taxon>
        <taxon>Pseudomonadati</taxon>
        <taxon>Planctomycetota</taxon>
        <taxon>Planctomycetia</taxon>
        <taxon>Pirellulales</taxon>
        <taxon>Pirellulaceae</taxon>
        <taxon>Roseimaritima</taxon>
    </lineage>
</organism>
<keyword evidence="3" id="KW-1185">Reference proteome</keyword>
<evidence type="ECO:0000313" key="3">
    <source>
        <dbReference type="Proteomes" id="UP000325286"/>
    </source>
</evidence>
<feature type="region of interest" description="Disordered" evidence="1">
    <location>
        <begin position="133"/>
        <end position="153"/>
    </location>
</feature>
<evidence type="ECO:0000313" key="2">
    <source>
        <dbReference type="EMBL" id="QEG40332.1"/>
    </source>
</evidence>
<dbReference type="PROSITE" id="PS51257">
    <property type="entry name" value="PROKAR_LIPOPROTEIN"/>
    <property type="match status" value="1"/>
</dbReference>